<dbReference type="EMBL" id="FOBB01000001">
    <property type="protein sequence ID" value="SEL05268.1"/>
    <property type="molecule type" value="Genomic_DNA"/>
</dbReference>
<organism evidence="1 2">
    <name type="scientific">Chitinophaga rupis</name>
    <dbReference type="NCBI Taxonomy" id="573321"/>
    <lineage>
        <taxon>Bacteria</taxon>
        <taxon>Pseudomonadati</taxon>
        <taxon>Bacteroidota</taxon>
        <taxon>Chitinophagia</taxon>
        <taxon>Chitinophagales</taxon>
        <taxon>Chitinophagaceae</taxon>
        <taxon>Chitinophaga</taxon>
    </lineage>
</organism>
<gene>
    <name evidence="1" type="ORF">SAMN04488505_1011385</name>
</gene>
<dbReference type="STRING" id="573321.SAMN04488505_1011385"/>
<proteinExistence type="predicted"/>
<protein>
    <recommendedName>
        <fullName evidence="3">Copper chaperone CopZ</fullName>
    </recommendedName>
</protein>
<evidence type="ECO:0000313" key="2">
    <source>
        <dbReference type="Proteomes" id="UP000198984"/>
    </source>
</evidence>
<dbReference type="RefSeq" id="WP_089907917.1">
    <property type="nucleotide sequence ID" value="NZ_FOBB01000001.1"/>
</dbReference>
<evidence type="ECO:0008006" key="3">
    <source>
        <dbReference type="Google" id="ProtNLM"/>
    </source>
</evidence>
<reference evidence="1 2" key="1">
    <citation type="submission" date="2016-10" db="EMBL/GenBank/DDBJ databases">
        <authorList>
            <person name="de Groot N.N."/>
        </authorList>
    </citation>
    <scope>NUCLEOTIDE SEQUENCE [LARGE SCALE GENOMIC DNA]</scope>
    <source>
        <strain evidence="1 2">DSM 21039</strain>
    </source>
</reference>
<dbReference type="Proteomes" id="UP000198984">
    <property type="component" value="Unassembled WGS sequence"/>
</dbReference>
<sequence length="81" mass="9453">MLTIIKSEKRVQVWVFKTNIRFKKDLLLIAPLLNRTSAILNWNVDRGDVDKVLRIESLHLQAQQIIDLVQQAGYHCEELPD</sequence>
<keyword evidence="2" id="KW-1185">Reference proteome</keyword>
<dbReference type="AlphaFoldDB" id="A0A1H7M2P2"/>
<dbReference type="OrthoDB" id="1036397at2"/>
<accession>A0A1H7M2P2</accession>
<name>A0A1H7M2P2_9BACT</name>
<evidence type="ECO:0000313" key="1">
    <source>
        <dbReference type="EMBL" id="SEL05268.1"/>
    </source>
</evidence>